<gene>
    <name evidence="2" type="ORF">CR201_G0013829</name>
</gene>
<sequence length="31" mass="3723">PEHLPLQTQFKEREVGNLQHSTYYNPETKTH</sequence>
<feature type="compositionally biased region" description="Polar residues" evidence="1">
    <location>
        <begin position="18"/>
        <end position="31"/>
    </location>
</feature>
<comment type="caution">
    <text evidence="2">The sequence shown here is derived from an EMBL/GenBank/DDBJ whole genome shotgun (WGS) entry which is preliminary data.</text>
</comment>
<protein>
    <submittedName>
        <fullName evidence="2">NECTIN3 isoform 1</fullName>
    </submittedName>
</protein>
<accession>A0A2J8W2Y0</accession>
<evidence type="ECO:0000256" key="1">
    <source>
        <dbReference type="SAM" id="MobiDB-lite"/>
    </source>
</evidence>
<dbReference type="AlphaFoldDB" id="A0A2J8W2Y0"/>
<dbReference type="EMBL" id="NDHI03003402">
    <property type="protein sequence ID" value="PNJ64135.1"/>
    <property type="molecule type" value="Genomic_DNA"/>
</dbReference>
<name>A0A2J8W2Y0_PONAB</name>
<reference evidence="2" key="1">
    <citation type="submission" date="2017-12" db="EMBL/GenBank/DDBJ databases">
        <title>High-resolution comparative analysis of great ape genomes.</title>
        <authorList>
            <person name="Pollen A."/>
            <person name="Hastie A."/>
            <person name="Hormozdiari F."/>
            <person name="Dougherty M."/>
            <person name="Liu R."/>
            <person name="Chaisson M."/>
            <person name="Hoppe E."/>
            <person name="Hill C."/>
            <person name="Pang A."/>
            <person name="Hillier L."/>
            <person name="Baker C."/>
            <person name="Armstrong J."/>
            <person name="Shendure J."/>
            <person name="Paten B."/>
            <person name="Wilson R."/>
            <person name="Chao H."/>
            <person name="Schneider V."/>
            <person name="Ventura M."/>
            <person name="Kronenberg Z."/>
            <person name="Murali S."/>
            <person name="Gordon D."/>
            <person name="Cantsilieris S."/>
            <person name="Munson K."/>
            <person name="Nelson B."/>
            <person name="Raja A."/>
            <person name="Underwood J."/>
            <person name="Diekhans M."/>
            <person name="Fiddes I."/>
            <person name="Haussler D."/>
            <person name="Eichler E."/>
        </authorList>
    </citation>
    <scope>NUCLEOTIDE SEQUENCE [LARGE SCALE GENOMIC DNA]</scope>
    <source>
        <strain evidence="2">Susie</strain>
    </source>
</reference>
<evidence type="ECO:0000313" key="2">
    <source>
        <dbReference type="EMBL" id="PNJ64135.1"/>
    </source>
</evidence>
<proteinExistence type="predicted"/>
<feature type="region of interest" description="Disordered" evidence="1">
    <location>
        <begin position="1"/>
        <end position="31"/>
    </location>
</feature>
<organism evidence="2">
    <name type="scientific">Pongo abelii</name>
    <name type="common">Sumatran orangutan</name>
    <name type="synonym">Pongo pygmaeus abelii</name>
    <dbReference type="NCBI Taxonomy" id="9601"/>
    <lineage>
        <taxon>Eukaryota</taxon>
        <taxon>Metazoa</taxon>
        <taxon>Chordata</taxon>
        <taxon>Craniata</taxon>
        <taxon>Vertebrata</taxon>
        <taxon>Euteleostomi</taxon>
        <taxon>Mammalia</taxon>
        <taxon>Eutheria</taxon>
        <taxon>Euarchontoglires</taxon>
        <taxon>Primates</taxon>
        <taxon>Haplorrhini</taxon>
        <taxon>Catarrhini</taxon>
        <taxon>Hominidae</taxon>
        <taxon>Pongo</taxon>
    </lineage>
</organism>
<feature type="non-terminal residue" evidence="2">
    <location>
        <position position="1"/>
    </location>
</feature>